<accession>H5X4H6</accession>
<evidence type="ECO:0000313" key="2">
    <source>
        <dbReference type="Proteomes" id="UP000004926"/>
    </source>
</evidence>
<sequence>MVAKRLKPAKVLSIARRAARKSGHTLERIEGRGKGSHQIYLVRDQHGQELVRFAVTGHNRELSWAVLRSIENALAPLFGEKWMEEK</sequence>
<evidence type="ECO:0008006" key="3">
    <source>
        <dbReference type="Google" id="ProtNLM"/>
    </source>
</evidence>
<name>H5X4H6_9PSEU</name>
<proteinExistence type="predicted"/>
<dbReference type="HOGENOM" id="CLU_2509348_0_0_11"/>
<gene>
    <name evidence="1" type="ORF">SacmaDRAFT_1708</name>
</gene>
<dbReference type="STRING" id="882083.SacmaDRAFT_1708"/>
<dbReference type="Proteomes" id="UP000004926">
    <property type="component" value="Chromosome"/>
</dbReference>
<dbReference type="AlphaFoldDB" id="H5X4H6"/>
<protein>
    <recommendedName>
        <fullName evidence="3">YcfA-like protein</fullName>
    </recommendedName>
</protein>
<keyword evidence="2" id="KW-1185">Reference proteome</keyword>
<dbReference type="EMBL" id="CM001439">
    <property type="protein sequence ID" value="EHR49978.1"/>
    <property type="molecule type" value="Genomic_DNA"/>
</dbReference>
<evidence type="ECO:0000313" key="1">
    <source>
        <dbReference type="EMBL" id="EHR49978.1"/>
    </source>
</evidence>
<dbReference type="OrthoDB" id="5148416at2"/>
<dbReference type="eggNOG" id="ENOG502ZG33">
    <property type="taxonomic scope" value="Bacteria"/>
</dbReference>
<dbReference type="RefSeq" id="WP_009153363.1">
    <property type="nucleotide sequence ID" value="NZ_CM001439.1"/>
</dbReference>
<organism evidence="1 2">
    <name type="scientific">Saccharomonospora marina XMU15</name>
    <dbReference type="NCBI Taxonomy" id="882083"/>
    <lineage>
        <taxon>Bacteria</taxon>
        <taxon>Bacillati</taxon>
        <taxon>Actinomycetota</taxon>
        <taxon>Actinomycetes</taxon>
        <taxon>Pseudonocardiales</taxon>
        <taxon>Pseudonocardiaceae</taxon>
        <taxon>Saccharomonospora</taxon>
    </lineage>
</organism>
<reference evidence="1 2" key="1">
    <citation type="journal article" date="2012" name="Stand. Genomic Sci.">
        <title>Genome sequence of the ocean sediment bacterium Saccharomonospora marina type strain (XMU15(T)).</title>
        <authorList>
            <person name="Klenk H.P."/>
            <person name="Lu M."/>
            <person name="Lucas S."/>
            <person name="Lapidus A."/>
            <person name="Copeland A."/>
            <person name="Pitluck S."/>
            <person name="Goodwin L.A."/>
            <person name="Han C."/>
            <person name="Tapia R."/>
            <person name="Brambilla E.M."/>
            <person name="Potter G."/>
            <person name="Land M."/>
            <person name="Ivanova N."/>
            <person name="Rohde M."/>
            <person name="Goker M."/>
            <person name="Detter J.C."/>
            <person name="Li W.J."/>
            <person name="Kyrpides N.C."/>
            <person name="Woyke T."/>
        </authorList>
    </citation>
    <scope>NUCLEOTIDE SEQUENCE [LARGE SCALE GENOMIC DNA]</scope>
    <source>
        <strain evidence="1 2">XMU15</strain>
    </source>
</reference>